<dbReference type="EMBL" id="JAERMS010000010">
    <property type="protein sequence ID" value="MBO1363152.1"/>
    <property type="molecule type" value="Genomic_DNA"/>
</dbReference>
<dbReference type="RefSeq" id="WP_199222638.1">
    <property type="nucleotide sequence ID" value="NZ_JAERMS010000010.1"/>
</dbReference>
<dbReference type="Proteomes" id="UP000664265">
    <property type="component" value="Unassembled WGS sequence"/>
</dbReference>
<accession>A0ABS3M4P6</accession>
<name>A0ABS3M4P6_9BACT</name>
<keyword evidence="2" id="KW-1185">Reference proteome</keyword>
<gene>
    <name evidence="1" type="ORF">JHU38_05065</name>
</gene>
<evidence type="ECO:0000313" key="2">
    <source>
        <dbReference type="Proteomes" id="UP000664265"/>
    </source>
</evidence>
<comment type="caution">
    <text evidence="1">The sequence shown here is derived from an EMBL/GenBank/DDBJ whole genome shotgun (WGS) entry which is preliminary data.</text>
</comment>
<sequence length="65" mass="7434">MEIKTINKAQLQNMEHFRFAAHVPAMCEEANIEKLKPVLEAPLPTLKYGADCVVKHGPRLFFVIR</sequence>
<protein>
    <submittedName>
        <fullName evidence="1">Uncharacterized protein</fullName>
    </submittedName>
</protein>
<proteinExistence type="predicted"/>
<organism evidence="1 2">
    <name type="scientific">Prevotella illustrans</name>
    <dbReference type="NCBI Taxonomy" id="2800387"/>
    <lineage>
        <taxon>Bacteria</taxon>
        <taxon>Pseudomonadati</taxon>
        <taxon>Bacteroidota</taxon>
        <taxon>Bacteroidia</taxon>
        <taxon>Bacteroidales</taxon>
        <taxon>Prevotellaceae</taxon>
        <taxon>Prevotella</taxon>
    </lineage>
</organism>
<evidence type="ECO:0000313" key="1">
    <source>
        <dbReference type="EMBL" id="MBO1363152.1"/>
    </source>
</evidence>
<reference evidence="1 2" key="1">
    <citation type="submission" date="2021-01" db="EMBL/GenBank/DDBJ databases">
        <title>Prevotella A2931 sp. nov.</title>
        <authorList>
            <person name="Buhl M."/>
            <person name="Oberhettinger P."/>
        </authorList>
    </citation>
    <scope>NUCLEOTIDE SEQUENCE [LARGE SCALE GENOMIC DNA]</scope>
    <source>
        <strain evidence="1 2">A2931</strain>
    </source>
</reference>